<dbReference type="GeneTree" id="ENSGT00940000158146"/>
<feature type="domain" description="MH2" evidence="10">
    <location>
        <begin position="437"/>
        <end position="602"/>
    </location>
</feature>
<comment type="similarity">
    <text evidence="1 7">Belongs to the dwarfin/SMAD family.</text>
</comment>
<keyword evidence="12" id="KW-1185">Reference proteome</keyword>
<sequence length="602" mass="64442">MGRRGTTTPGVSCGGSPCAPSALCWPCCGGCKPHPCREAPSTAHAWRRRGRPYLAGKLGAGSTAPHGIRVPFTLRLCCGTGSHPHVVPAGGGGCWDSLGGGGQLGPLIWRAQVTPAAPVALGVGALWVSPLLLPFPTGLGYVPLGCGARCPPGIPTAPPTWGHWANCSAVGIPCPTAHAPASLPPRPDPVRSSTRGPDTRINEFPKRGGPGEGRVPAQEKALNAARRGQSGPGRPTARPYVQPHLPAHGSAAHPRPLRPMFRSRRAALLRRLWRQRCPTPGPEEGPGALKPAAHALFKKLKDEELELLLQAVESRGAWESGCVWVPRGAKQALPPQVLLCRLFRWPDLRQPHELKHLCYCQSAGGRGGCGDAAALCCNPHHFSRLAAPETPPPPYSKSISPSWPTEPKSPQLLEFSCNHAEWRDTSISRSAARDGCWCKLAYWEHRTRVGRLYAVHEASVNVFSELPRGSGFCLGQLPAVHRSRAVRRARGKIGRGLLLSRELSAVWAYNRSEHPIFVSSPTLGPPGAHGLAVLKVLPGYSVKVFDYERAGGIGAGGWQRGDGPCDPHSVRISFGKGWGPCYSRQFITSCPCWLEVLLAQPR</sequence>
<accession>A0A8V1AIC4</accession>
<reference evidence="11" key="3">
    <citation type="submission" date="2025-09" db="UniProtKB">
        <authorList>
            <consortium name="Ensembl"/>
        </authorList>
    </citation>
    <scope>IDENTIFICATION</scope>
    <source>
        <strain evidence="11">broiler</strain>
    </source>
</reference>
<dbReference type="GO" id="GO:0060395">
    <property type="term" value="P:SMAD protein signal transduction"/>
    <property type="evidence" value="ECO:0000318"/>
    <property type="project" value="GO_Central"/>
</dbReference>
<dbReference type="GO" id="GO:0030154">
    <property type="term" value="P:cell differentiation"/>
    <property type="evidence" value="ECO:0000318"/>
    <property type="project" value="GO_Central"/>
</dbReference>
<dbReference type="SUPFAM" id="SSF56366">
    <property type="entry name" value="SMAD MH1 domain"/>
    <property type="match status" value="1"/>
</dbReference>
<comment type="subcellular location">
    <subcellularLocation>
        <location evidence="7">Cytoplasm</location>
    </subcellularLocation>
    <subcellularLocation>
        <location evidence="7">Nucleus</location>
    </subcellularLocation>
</comment>
<dbReference type="InterPro" id="IPR036578">
    <property type="entry name" value="SMAD_MH1_sf"/>
</dbReference>
<evidence type="ECO:0000259" key="10">
    <source>
        <dbReference type="PROSITE" id="PS51076"/>
    </source>
</evidence>
<reference evidence="11" key="1">
    <citation type="submission" date="2020-11" db="EMBL/GenBank/DDBJ databases">
        <title>Gallus gallus (Chicken) genome, bGalGal1, GRCg7b, maternal haplotype autosomes + Z &amp; W.</title>
        <authorList>
            <person name="Warren W."/>
            <person name="Formenti G."/>
            <person name="Fedrigo O."/>
            <person name="Haase B."/>
            <person name="Mountcastle J."/>
            <person name="Balacco J."/>
            <person name="Tracey A."/>
            <person name="Schneider V."/>
            <person name="Okimoto R."/>
            <person name="Cheng H."/>
            <person name="Hawken R."/>
            <person name="Howe K."/>
            <person name="Jarvis E.D."/>
        </authorList>
    </citation>
    <scope>NUCLEOTIDE SEQUENCE [LARGE SCALE GENOMIC DNA]</scope>
    <source>
        <strain evidence="11">Broiler</strain>
    </source>
</reference>
<evidence type="ECO:0000256" key="2">
    <source>
        <dbReference type="ARBA" id="ARBA00022723"/>
    </source>
</evidence>
<organism evidence="11 12">
    <name type="scientific">Gallus gallus</name>
    <name type="common">Chicken</name>
    <dbReference type="NCBI Taxonomy" id="9031"/>
    <lineage>
        <taxon>Eukaryota</taxon>
        <taxon>Metazoa</taxon>
        <taxon>Chordata</taxon>
        <taxon>Craniata</taxon>
        <taxon>Vertebrata</taxon>
        <taxon>Euteleostomi</taxon>
        <taxon>Archelosauria</taxon>
        <taxon>Archosauria</taxon>
        <taxon>Dinosauria</taxon>
        <taxon>Saurischia</taxon>
        <taxon>Theropoda</taxon>
        <taxon>Coelurosauria</taxon>
        <taxon>Aves</taxon>
        <taxon>Neognathae</taxon>
        <taxon>Galloanserae</taxon>
        <taxon>Galliformes</taxon>
        <taxon>Phasianidae</taxon>
        <taxon>Phasianinae</taxon>
        <taxon>Gallus</taxon>
    </lineage>
</organism>
<dbReference type="InterPro" id="IPR001132">
    <property type="entry name" value="SMAD_dom_Dwarfin-type"/>
</dbReference>
<feature type="domain" description="MH1" evidence="9">
    <location>
        <begin position="267"/>
        <end position="391"/>
    </location>
</feature>
<dbReference type="Gene3D" id="3.90.520.10">
    <property type="entry name" value="SMAD MH1 domain"/>
    <property type="match status" value="1"/>
</dbReference>
<dbReference type="SMART" id="SM00523">
    <property type="entry name" value="DWA"/>
    <property type="match status" value="1"/>
</dbReference>
<evidence type="ECO:0000256" key="3">
    <source>
        <dbReference type="ARBA" id="ARBA00022833"/>
    </source>
</evidence>
<dbReference type="KEGG" id="gga:112530287"/>
<evidence type="ECO:0000256" key="4">
    <source>
        <dbReference type="ARBA" id="ARBA00023015"/>
    </source>
</evidence>
<evidence type="ECO:0000256" key="8">
    <source>
        <dbReference type="SAM" id="MobiDB-lite"/>
    </source>
</evidence>
<dbReference type="RefSeq" id="XP_024999234.2">
    <property type="nucleotide sequence ID" value="XM_025143466.3"/>
</dbReference>
<dbReference type="Ensembl" id="ENSGALT00010067709.1">
    <property type="protein sequence ID" value="ENSGALP00010041452.1"/>
    <property type="gene ID" value="ENSGALG00010027933.1"/>
</dbReference>
<dbReference type="AlphaFoldDB" id="A0A8V1AIC4"/>
<dbReference type="GeneID" id="112530287"/>
<dbReference type="OMA" id="GPLIWRA"/>
<dbReference type="SMR" id="A0A8V1AIC4"/>
<dbReference type="InterPro" id="IPR003619">
    <property type="entry name" value="MAD_homology1_Dwarfin-type"/>
</dbReference>
<dbReference type="GO" id="GO:0005737">
    <property type="term" value="C:cytoplasm"/>
    <property type="evidence" value="ECO:0007669"/>
    <property type="project" value="UniProtKB-SubCell"/>
</dbReference>
<dbReference type="GlyGen" id="A0A8V1AIC4">
    <property type="glycosylation" value="2 sites"/>
</dbReference>
<keyword evidence="6 7" id="KW-0539">Nucleus</keyword>
<dbReference type="GO" id="GO:0140416">
    <property type="term" value="F:transcription regulator inhibitor activity"/>
    <property type="evidence" value="ECO:0000318"/>
    <property type="project" value="GO_Central"/>
</dbReference>
<dbReference type="Proteomes" id="UP000000539">
    <property type="component" value="Chromosome 25"/>
</dbReference>
<keyword evidence="4 7" id="KW-0805">Transcription regulation</keyword>
<evidence type="ECO:0000256" key="5">
    <source>
        <dbReference type="ARBA" id="ARBA00023163"/>
    </source>
</evidence>
<dbReference type="PROSITE" id="PS51075">
    <property type="entry name" value="MH1"/>
    <property type="match status" value="1"/>
</dbReference>
<dbReference type="FunFam" id="2.60.200.10:FF:000004">
    <property type="entry name" value="Mothers against decapentaplegic homolog"/>
    <property type="match status" value="1"/>
</dbReference>
<gene>
    <name evidence="11" type="primary">LOC112530287</name>
</gene>
<evidence type="ECO:0000256" key="7">
    <source>
        <dbReference type="RuleBase" id="RU361195"/>
    </source>
</evidence>
<dbReference type="Gene3D" id="2.60.200.10">
    <property type="match status" value="1"/>
</dbReference>
<dbReference type="Pfam" id="PF03166">
    <property type="entry name" value="MH2"/>
    <property type="match status" value="1"/>
</dbReference>
<dbReference type="PROSITE" id="PS51076">
    <property type="entry name" value="MH2"/>
    <property type="match status" value="1"/>
</dbReference>
<name>A0A8V1AIC4_CHICK</name>
<dbReference type="InterPro" id="IPR008984">
    <property type="entry name" value="SMAD_FHA_dom_sf"/>
</dbReference>
<dbReference type="SMART" id="SM00524">
    <property type="entry name" value="DWB"/>
    <property type="match status" value="1"/>
</dbReference>
<evidence type="ECO:0000259" key="9">
    <source>
        <dbReference type="PROSITE" id="PS51075"/>
    </source>
</evidence>
<dbReference type="FunCoup" id="A0A8V1AIC4">
    <property type="interactions" value="20"/>
</dbReference>
<dbReference type="InterPro" id="IPR017855">
    <property type="entry name" value="SMAD-like_dom_sf"/>
</dbReference>
<evidence type="ECO:0000256" key="6">
    <source>
        <dbReference type="ARBA" id="ARBA00023242"/>
    </source>
</evidence>
<feature type="compositionally biased region" description="Basic and acidic residues" evidence="8">
    <location>
        <begin position="197"/>
        <end position="206"/>
    </location>
</feature>
<keyword evidence="5 7" id="KW-0804">Transcription</keyword>
<proteinExistence type="inferred from homology"/>
<dbReference type="GO" id="GO:0006357">
    <property type="term" value="P:regulation of transcription by RNA polymerase II"/>
    <property type="evidence" value="ECO:0000318"/>
    <property type="project" value="GO_Central"/>
</dbReference>
<dbReference type="InterPro" id="IPR013019">
    <property type="entry name" value="MAD_homology_MH1"/>
</dbReference>
<keyword evidence="2" id="KW-0479">Metal-binding</keyword>
<dbReference type="GO" id="GO:0071144">
    <property type="term" value="C:heteromeric SMAD protein complex"/>
    <property type="evidence" value="ECO:0000318"/>
    <property type="project" value="GO_Central"/>
</dbReference>
<dbReference type="CDD" id="cd10489">
    <property type="entry name" value="MH1_SMAD_6_7"/>
    <property type="match status" value="1"/>
</dbReference>
<dbReference type="PANTHER" id="PTHR13703">
    <property type="entry name" value="SMAD"/>
    <property type="match status" value="1"/>
</dbReference>
<dbReference type="GO" id="GO:0009653">
    <property type="term" value="P:anatomical structure morphogenesis"/>
    <property type="evidence" value="ECO:0000318"/>
    <property type="project" value="GO_Central"/>
</dbReference>
<reference evidence="11" key="2">
    <citation type="submission" date="2025-08" db="UniProtKB">
        <authorList>
            <consortium name="Ensembl"/>
        </authorList>
    </citation>
    <scope>IDENTIFICATION</scope>
    <source>
        <strain evidence="11">broiler</strain>
    </source>
</reference>
<evidence type="ECO:0000313" key="11">
    <source>
        <dbReference type="Ensembl" id="ENSGALP00010041452.1"/>
    </source>
</evidence>
<dbReference type="SUPFAM" id="SSF49879">
    <property type="entry name" value="SMAD/FHA domain"/>
    <property type="match status" value="1"/>
</dbReference>
<dbReference type="Pfam" id="PF03165">
    <property type="entry name" value="MH1"/>
    <property type="match status" value="1"/>
</dbReference>
<dbReference type="GO" id="GO:0070411">
    <property type="term" value="F:I-SMAD binding"/>
    <property type="evidence" value="ECO:0000318"/>
    <property type="project" value="GO_Central"/>
</dbReference>
<evidence type="ECO:0000313" key="12">
    <source>
        <dbReference type="Proteomes" id="UP000000539"/>
    </source>
</evidence>
<dbReference type="PANTHER" id="PTHR13703:SF67">
    <property type="entry name" value="MOTHERS AGAINST DECAPENTAPLEGIC HOMOLOG"/>
    <property type="match status" value="1"/>
</dbReference>
<dbReference type="OrthoDB" id="5946219at2759"/>
<protein>
    <recommendedName>
        <fullName evidence="7">Mothers against decapentaplegic homolog</fullName>
        <shortName evidence="7">MAD homolog</shortName>
        <shortName evidence="7">Mothers against DPP homolog</shortName>
    </recommendedName>
    <alternativeName>
        <fullName evidence="7">SMAD family member</fullName>
    </alternativeName>
</protein>
<evidence type="ECO:0000256" key="1">
    <source>
        <dbReference type="ARBA" id="ARBA00005545"/>
    </source>
</evidence>
<keyword evidence="7" id="KW-0963">Cytoplasm</keyword>
<dbReference type="GO" id="GO:0046872">
    <property type="term" value="F:metal ion binding"/>
    <property type="evidence" value="ECO:0007669"/>
    <property type="project" value="UniProtKB-KW"/>
</dbReference>
<feature type="region of interest" description="Disordered" evidence="8">
    <location>
        <begin position="179"/>
        <end position="256"/>
    </location>
</feature>
<dbReference type="InterPro" id="IPR013790">
    <property type="entry name" value="Dwarfin"/>
</dbReference>
<keyword evidence="3" id="KW-0862">Zinc</keyword>